<dbReference type="WBParaSite" id="PS1159_v2.g22824.t1">
    <property type="protein sequence ID" value="PS1159_v2.g22824.t1"/>
    <property type="gene ID" value="PS1159_v2.g22824"/>
</dbReference>
<sequence length="212" mass="24818">METEKEIHLTNQNQQLKKRIKEMEELFGETDDQYQASLKELMEEKRELTAKNTALESRFFTVSEENAELIEIVENYKALAEKNGHEQPTPSQSNFMSESFLTEFTDLQDQVDKLNDDKITLQSRIRQLENDIGNMVQKIKSLETTNAELNQALTSVNKENKQLAKEKRVYSLLTADRLKNEFKHTARQNREQSLEFRRGSRFVSMPKENPKV</sequence>
<organism evidence="1 2">
    <name type="scientific">Panagrolaimus sp. PS1159</name>
    <dbReference type="NCBI Taxonomy" id="55785"/>
    <lineage>
        <taxon>Eukaryota</taxon>
        <taxon>Metazoa</taxon>
        <taxon>Ecdysozoa</taxon>
        <taxon>Nematoda</taxon>
        <taxon>Chromadorea</taxon>
        <taxon>Rhabditida</taxon>
        <taxon>Tylenchina</taxon>
        <taxon>Panagrolaimomorpha</taxon>
        <taxon>Panagrolaimoidea</taxon>
        <taxon>Panagrolaimidae</taxon>
        <taxon>Panagrolaimus</taxon>
    </lineage>
</organism>
<proteinExistence type="predicted"/>
<accession>A0AC35G142</accession>
<reference evidence="2" key="1">
    <citation type="submission" date="2022-11" db="UniProtKB">
        <authorList>
            <consortium name="WormBaseParasite"/>
        </authorList>
    </citation>
    <scope>IDENTIFICATION</scope>
</reference>
<evidence type="ECO:0000313" key="2">
    <source>
        <dbReference type="WBParaSite" id="PS1159_v2.g22824.t1"/>
    </source>
</evidence>
<protein>
    <submittedName>
        <fullName evidence="2">Uncharacterized protein</fullName>
    </submittedName>
</protein>
<evidence type="ECO:0000313" key="1">
    <source>
        <dbReference type="Proteomes" id="UP000887580"/>
    </source>
</evidence>
<name>A0AC35G142_9BILA</name>
<dbReference type="Proteomes" id="UP000887580">
    <property type="component" value="Unplaced"/>
</dbReference>